<dbReference type="RefSeq" id="WP_253359582.1">
    <property type="nucleotide sequence ID" value="NZ_JAIULA010000005.1"/>
</dbReference>
<protein>
    <submittedName>
        <fullName evidence="1">Uncharacterized protein</fullName>
    </submittedName>
</protein>
<organism evidence="1 2">
    <name type="scientific">Ligilactobacillus ubinensis</name>
    <dbReference type="NCBI Taxonomy" id="2876789"/>
    <lineage>
        <taxon>Bacteria</taxon>
        <taxon>Bacillati</taxon>
        <taxon>Bacillota</taxon>
        <taxon>Bacilli</taxon>
        <taxon>Lactobacillales</taxon>
        <taxon>Lactobacillaceae</taxon>
        <taxon>Ligilactobacillus</taxon>
    </lineage>
</organism>
<dbReference type="Proteomes" id="UP001139006">
    <property type="component" value="Unassembled WGS sequence"/>
</dbReference>
<evidence type="ECO:0000313" key="1">
    <source>
        <dbReference type="EMBL" id="MCP0886447.1"/>
    </source>
</evidence>
<dbReference type="EMBL" id="JAIULA010000005">
    <property type="protein sequence ID" value="MCP0886447.1"/>
    <property type="molecule type" value="Genomic_DNA"/>
</dbReference>
<accession>A0A9X2FI63</accession>
<sequence>MTNTEKFQLAQQAFLNHDYRQAGILATELYMGKKTLRTNRFLFKVLIKEKRYEDAYNLASDYLQEYIQNNDWLEEYIETGVWAGKSILIEQLLIQINPYMKKNEQKKFEKVCALSNYWCEKKEYLKKIERKLRYLGSLSFNEQRVIYQQSYALSKNNWKKNIGELLENEDVHIFLRVTILDDLRKLKITDELVFLNIQGLRNKVVPANFLSLEDTEVYDYYQDYFKTRVEKGDILASTQWDDFKLKLMLLYPDFKGAKKVLGEYKKWYALFKDSTHRNDDVSDFVDKLEENILIWQTLTK</sequence>
<dbReference type="AlphaFoldDB" id="A0A9X2FI63"/>
<reference evidence="1 2" key="1">
    <citation type="journal article" date="2023" name="Int. J. Syst. Evol. Microbiol.">
        <title>Ligilactobacillus ubinensis sp. nov., a novel species isolated from the wild ferment of a durian fruit (Durio zibethinus).</title>
        <authorList>
            <person name="Heng Y.C."/>
            <person name="Menon N."/>
            <person name="Chen B."/>
            <person name="Loo B.Z.L."/>
            <person name="Wong G.W.J."/>
            <person name="Lim A.C.H."/>
            <person name="Silvaraju S."/>
            <person name="Kittelmann S."/>
        </authorList>
    </citation>
    <scope>NUCLEOTIDE SEQUENCE [LARGE SCALE GENOMIC DNA]</scope>
    <source>
        <strain evidence="1 2">WILCCON 0076</strain>
    </source>
</reference>
<keyword evidence="2" id="KW-1185">Reference proteome</keyword>
<name>A0A9X2FI63_9LACO</name>
<evidence type="ECO:0000313" key="2">
    <source>
        <dbReference type="Proteomes" id="UP001139006"/>
    </source>
</evidence>
<gene>
    <name evidence="1" type="ORF">LB941_03735</name>
</gene>
<comment type="caution">
    <text evidence="1">The sequence shown here is derived from an EMBL/GenBank/DDBJ whole genome shotgun (WGS) entry which is preliminary data.</text>
</comment>
<proteinExistence type="predicted"/>